<dbReference type="EMBL" id="JADBDY010000001">
    <property type="protein sequence ID" value="MBE1460879.1"/>
    <property type="molecule type" value="Genomic_DNA"/>
</dbReference>
<reference evidence="1 2" key="1">
    <citation type="submission" date="2020-10" db="EMBL/GenBank/DDBJ databases">
        <title>Sequencing the genomes of 1000 actinobacteria strains.</title>
        <authorList>
            <person name="Klenk H.-P."/>
        </authorList>
    </citation>
    <scope>NUCLEOTIDE SEQUENCE [LARGE SCALE GENOMIC DNA]</scope>
    <source>
        <strain evidence="1 2">DSM 45157</strain>
    </source>
</reference>
<comment type="caution">
    <text evidence="1">The sequence shown here is derived from an EMBL/GenBank/DDBJ whole genome shotgun (WGS) entry which is preliminary data.</text>
</comment>
<evidence type="ECO:0000313" key="2">
    <source>
        <dbReference type="Proteomes" id="UP000598217"/>
    </source>
</evidence>
<gene>
    <name evidence="1" type="ORF">H4W79_005093</name>
</gene>
<keyword evidence="2" id="KW-1185">Reference proteome</keyword>
<proteinExistence type="predicted"/>
<evidence type="ECO:0000313" key="1">
    <source>
        <dbReference type="EMBL" id="MBE1460879.1"/>
    </source>
</evidence>
<name>A0ABR9HPD5_9ACTN</name>
<dbReference type="Proteomes" id="UP000598217">
    <property type="component" value="Unassembled WGS sequence"/>
</dbReference>
<sequence>MAGSTVPESSPGPVFRVVGRVLSLRPAMNRAARDDRDEVLEE</sequence>
<organism evidence="1 2">
    <name type="scientific">Nocardiopsis terrae</name>
    <dbReference type="NCBI Taxonomy" id="372655"/>
    <lineage>
        <taxon>Bacteria</taxon>
        <taxon>Bacillati</taxon>
        <taxon>Actinomycetota</taxon>
        <taxon>Actinomycetes</taxon>
        <taxon>Streptosporangiales</taxon>
        <taxon>Nocardiopsidaceae</taxon>
        <taxon>Nocardiopsis</taxon>
    </lineage>
</organism>
<protein>
    <submittedName>
        <fullName evidence="1">Uncharacterized protein</fullName>
    </submittedName>
</protein>
<accession>A0ABR9HPD5</accession>